<dbReference type="AlphaFoldDB" id="A0A3M7RXM0"/>
<feature type="region of interest" description="Disordered" evidence="1">
    <location>
        <begin position="119"/>
        <end position="168"/>
    </location>
</feature>
<sequence>MMVRNDPPIYSQNNNIPIVVGTQQGHTIQRLPLQDIPIQQNIENTSTSVSTPVVYNKNGSFKTRTLLFYLNFYYKRSVYVRPCTKYPTHDIKACVAKQGDTVLLLPLVHYPSDYMNSNQSNTFRQNYPISDRYSNQNGSMQSFSQSNSVQMNDYYDSGQSYPTARNKK</sequence>
<dbReference type="Proteomes" id="UP000276133">
    <property type="component" value="Unassembled WGS sequence"/>
</dbReference>
<evidence type="ECO:0000256" key="1">
    <source>
        <dbReference type="SAM" id="MobiDB-lite"/>
    </source>
</evidence>
<protein>
    <submittedName>
        <fullName evidence="2">Uncharacterized protein</fullName>
    </submittedName>
</protein>
<keyword evidence="3" id="KW-1185">Reference proteome</keyword>
<reference evidence="2 3" key="1">
    <citation type="journal article" date="2018" name="Sci. Rep.">
        <title>Genomic signatures of local adaptation to the degree of environmental predictability in rotifers.</title>
        <authorList>
            <person name="Franch-Gras L."/>
            <person name="Hahn C."/>
            <person name="Garcia-Roger E.M."/>
            <person name="Carmona M.J."/>
            <person name="Serra M."/>
            <person name="Gomez A."/>
        </authorList>
    </citation>
    <scope>NUCLEOTIDE SEQUENCE [LARGE SCALE GENOMIC DNA]</scope>
    <source>
        <strain evidence="2">HYR1</strain>
    </source>
</reference>
<organism evidence="2 3">
    <name type="scientific">Brachionus plicatilis</name>
    <name type="common">Marine rotifer</name>
    <name type="synonym">Brachionus muelleri</name>
    <dbReference type="NCBI Taxonomy" id="10195"/>
    <lineage>
        <taxon>Eukaryota</taxon>
        <taxon>Metazoa</taxon>
        <taxon>Spiralia</taxon>
        <taxon>Gnathifera</taxon>
        <taxon>Rotifera</taxon>
        <taxon>Eurotatoria</taxon>
        <taxon>Monogononta</taxon>
        <taxon>Pseudotrocha</taxon>
        <taxon>Ploima</taxon>
        <taxon>Brachionidae</taxon>
        <taxon>Brachionus</taxon>
    </lineage>
</organism>
<dbReference type="EMBL" id="REGN01002412">
    <property type="protein sequence ID" value="RNA28256.1"/>
    <property type="molecule type" value="Genomic_DNA"/>
</dbReference>
<gene>
    <name evidence="2" type="ORF">BpHYR1_003969</name>
</gene>
<comment type="caution">
    <text evidence="2">The sequence shown here is derived from an EMBL/GenBank/DDBJ whole genome shotgun (WGS) entry which is preliminary data.</text>
</comment>
<name>A0A3M7RXM0_BRAPC</name>
<evidence type="ECO:0000313" key="2">
    <source>
        <dbReference type="EMBL" id="RNA28256.1"/>
    </source>
</evidence>
<proteinExistence type="predicted"/>
<accession>A0A3M7RXM0</accession>
<evidence type="ECO:0000313" key="3">
    <source>
        <dbReference type="Proteomes" id="UP000276133"/>
    </source>
</evidence>